<comment type="caution">
    <text evidence="1">The sequence shown here is derived from an EMBL/GenBank/DDBJ whole genome shotgun (WGS) entry which is preliminary data.</text>
</comment>
<evidence type="ECO:0000313" key="1">
    <source>
        <dbReference type="EMBL" id="GAA6270672.1"/>
    </source>
</evidence>
<name>A0ABQ0B313_9FIRM</name>
<dbReference type="Proteomes" id="UP001600894">
    <property type="component" value="Unassembled WGS sequence"/>
</dbReference>
<accession>A0ABQ0B313</accession>
<evidence type="ECO:0000313" key="2">
    <source>
        <dbReference type="Proteomes" id="UP001600894"/>
    </source>
</evidence>
<gene>
    <name evidence="1" type="ORF">F130042H8_37320</name>
</gene>
<keyword evidence="2" id="KW-1185">Reference proteome</keyword>
<organism evidence="1 2">
    <name type="scientific">Enterocloster alcoholdehydrogenati</name>
    <dbReference type="NCBI Taxonomy" id="2547410"/>
    <lineage>
        <taxon>Bacteria</taxon>
        <taxon>Bacillati</taxon>
        <taxon>Bacillota</taxon>
        <taxon>Clostridia</taxon>
        <taxon>Lachnospirales</taxon>
        <taxon>Lachnospiraceae</taxon>
        <taxon>Enterocloster</taxon>
    </lineage>
</organism>
<reference evidence="1 2" key="1">
    <citation type="submission" date="2024-04" db="EMBL/GenBank/DDBJ databases">
        <title>Defined microbial consortia suppress multidrug-resistant proinflammatory Enterobacteriaceae via ecological control.</title>
        <authorList>
            <person name="Furuichi M."/>
            <person name="Kawaguchi T."/>
            <person name="Pust M."/>
            <person name="Yasuma K."/>
            <person name="Plichta D."/>
            <person name="Hasegawa N."/>
            <person name="Ohya T."/>
            <person name="Bhattarai S."/>
            <person name="Sasajima S."/>
            <person name="Aoto Y."/>
            <person name="Tuganbaev T."/>
            <person name="Yaginuma M."/>
            <person name="Ueda M."/>
            <person name="Okahashi N."/>
            <person name="Amafuji K."/>
            <person name="Kiridooshi Y."/>
            <person name="Sugita K."/>
            <person name="Strazar M."/>
            <person name="Skelly A."/>
            <person name="Suda W."/>
            <person name="Hattori M."/>
            <person name="Nakamoto N."/>
            <person name="Caballero S."/>
            <person name="Norman J."/>
            <person name="Olle B."/>
            <person name="Tanoue T."/>
            <person name="Arita M."/>
            <person name="Bucci V."/>
            <person name="Atarashi K."/>
            <person name="Xavier R."/>
            <person name="Honda K."/>
        </authorList>
    </citation>
    <scope>NUCLEOTIDE SEQUENCE [LARGE SCALE GENOMIC DNA]</scope>
    <source>
        <strain evidence="2">f13</strain>
    </source>
</reference>
<protein>
    <submittedName>
        <fullName evidence="1">WYL domain-containing protein</fullName>
    </submittedName>
</protein>
<dbReference type="RefSeq" id="WP_390471082.1">
    <property type="nucleotide sequence ID" value="NZ_BAABXL010000001.1"/>
</dbReference>
<proteinExistence type="predicted"/>
<sequence length="421" mass="49588">MAEFQELIKNFDRIRDYMRQFYVYGFKVRNDFDARSARTYDNERRRIESWLGGCTRSGYTSKGKQVYINIDSKSVPQNPLYAAWKSKSFTDNDILLHFFILDQLFEHTEGLGASALSDQISLAYGAVFDPQTVRLKLKEYETSGLLCSHKEGRNLVYQLVLPRFPRDSPLWEPILTAVSFFQEAAPFGFIGSTILDWKNRRNQLFQFKHHFIVHTLEDKVLLEILTAIREHRRITYENKSFRTGSITTQSGVPLKIFVSTRTGRRYLCLYLPSLRRFHNARLDSIVSVTREEPWEDYERILHALLANLDRCWGVSFGSGRSRMETVCLRLFIDEDKEPYVLNRLYREGKDGEIIKIREHEYLYTGAFFDTNELLSWVKSFTGRILDIQGTCQPAILKVTRDWERMYQMYFKEEKEKTDGTF</sequence>
<dbReference type="EMBL" id="BAABXL010000001">
    <property type="protein sequence ID" value="GAA6270672.1"/>
    <property type="molecule type" value="Genomic_DNA"/>
</dbReference>